<sequence>MIFLLFFLQYYQIELRRNSPVYFQAYPFLQYGFKKNSNYFFNFSGLTTEIIFGLATKSELKNINIHKNDPKYCQNHESLSKIQFAIFNDTEIEGKTSSKSVLTPYIFCCNETSSFTLGLNFSNGKSHLDYRCSNAIIYTLFFSAIFFIIFLGFRIYFKWYNKQESIFYYILFDLFFVFCMKNLMNSFLLIISENNEFFSQKVPFGHFPSFVLTVFELLSYILVITELLIVFLFNFAFNQKKPTGFCSVRVFVTIQSTNFVIICWLQHVESNWMTYFVSLALYMLLCFLLLSVPAPFSMTKIGIILDLLGNCFTFTLRNMLFTETTNIVGTQLVFVCLNLVTLFTQISSSVCFLVGFFVCKDLYVNENDDNIHDSNFDILLQV</sequence>
<keyword evidence="1" id="KW-0812">Transmembrane</keyword>
<organism evidence="2 3">
    <name type="scientific">Tritrichomonas musculus</name>
    <dbReference type="NCBI Taxonomy" id="1915356"/>
    <lineage>
        <taxon>Eukaryota</taxon>
        <taxon>Metamonada</taxon>
        <taxon>Parabasalia</taxon>
        <taxon>Tritrichomonadida</taxon>
        <taxon>Tritrichomonadidae</taxon>
        <taxon>Tritrichomonas</taxon>
    </lineage>
</organism>
<evidence type="ECO:0000313" key="3">
    <source>
        <dbReference type="Proteomes" id="UP001470230"/>
    </source>
</evidence>
<feature type="transmembrane region" description="Helical" evidence="1">
    <location>
        <begin position="273"/>
        <end position="294"/>
    </location>
</feature>
<evidence type="ECO:0000313" key="2">
    <source>
        <dbReference type="EMBL" id="KAK8845983.1"/>
    </source>
</evidence>
<comment type="caution">
    <text evidence="2">The sequence shown here is derived from an EMBL/GenBank/DDBJ whole genome shotgun (WGS) entry which is preliminary data.</text>
</comment>
<accession>A0ABR2HFW0</accession>
<gene>
    <name evidence="2" type="ORF">M9Y10_020921</name>
</gene>
<proteinExistence type="predicted"/>
<feature type="transmembrane region" description="Helical" evidence="1">
    <location>
        <begin position="248"/>
        <end position="267"/>
    </location>
</feature>
<evidence type="ECO:0000256" key="1">
    <source>
        <dbReference type="SAM" id="Phobius"/>
    </source>
</evidence>
<feature type="transmembrane region" description="Helical" evidence="1">
    <location>
        <begin position="135"/>
        <end position="157"/>
    </location>
</feature>
<dbReference type="Proteomes" id="UP001470230">
    <property type="component" value="Unassembled WGS sequence"/>
</dbReference>
<feature type="transmembrane region" description="Helical" evidence="1">
    <location>
        <begin position="301"/>
        <end position="320"/>
    </location>
</feature>
<protein>
    <submittedName>
        <fullName evidence="2">Uncharacterized protein</fullName>
    </submittedName>
</protein>
<keyword evidence="1" id="KW-1133">Transmembrane helix</keyword>
<feature type="transmembrane region" description="Helical" evidence="1">
    <location>
        <begin position="332"/>
        <end position="358"/>
    </location>
</feature>
<keyword evidence="1" id="KW-0472">Membrane</keyword>
<feature type="transmembrane region" description="Helical" evidence="1">
    <location>
        <begin position="210"/>
        <end position="236"/>
    </location>
</feature>
<feature type="transmembrane region" description="Helical" evidence="1">
    <location>
        <begin position="166"/>
        <end position="190"/>
    </location>
</feature>
<name>A0ABR2HFW0_9EUKA</name>
<reference evidence="2 3" key="1">
    <citation type="submission" date="2024-04" db="EMBL/GenBank/DDBJ databases">
        <title>Tritrichomonas musculus Genome.</title>
        <authorList>
            <person name="Alves-Ferreira E."/>
            <person name="Grigg M."/>
            <person name="Lorenzi H."/>
            <person name="Galac M."/>
        </authorList>
    </citation>
    <scope>NUCLEOTIDE SEQUENCE [LARGE SCALE GENOMIC DNA]</scope>
    <source>
        <strain evidence="2 3">EAF2021</strain>
    </source>
</reference>
<keyword evidence="3" id="KW-1185">Reference proteome</keyword>
<dbReference type="EMBL" id="JAPFFF010000030">
    <property type="protein sequence ID" value="KAK8845983.1"/>
    <property type="molecule type" value="Genomic_DNA"/>
</dbReference>